<dbReference type="Pfam" id="PF02140">
    <property type="entry name" value="SUEL_Lectin"/>
    <property type="match status" value="1"/>
</dbReference>
<name>T1HTN3_RHOPR</name>
<dbReference type="InterPro" id="IPR043159">
    <property type="entry name" value="Lectin_gal-bd_sf"/>
</dbReference>
<organism evidence="2 3">
    <name type="scientific">Rhodnius prolixus</name>
    <name type="common">Triatomid bug</name>
    <dbReference type="NCBI Taxonomy" id="13249"/>
    <lineage>
        <taxon>Eukaryota</taxon>
        <taxon>Metazoa</taxon>
        <taxon>Ecdysozoa</taxon>
        <taxon>Arthropoda</taxon>
        <taxon>Hexapoda</taxon>
        <taxon>Insecta</taxon>
        <taxon>Pterygota</taxon>
        <taxon>Neoptera</taxon>
        <taxon>Paraneoptera</taxon>
        <taxon>Hemiptera</taxon>
        <taxon>Heteroptera</taxon>
        <taxon>Panheteroptera</taxon>
        <taxon>Cimicomorpha</taxon>
        <taxon>Reduviidae</taxon>
        <taxon>Triatominae</taxon>
        <taxon>Rhodnius</taxon>
    </lineage>
</organism>
<dbReference type="GO" id="GO:0030246">
    <property type="term" value="F:carbohydrate binding"/>
    <property type="evidence" value="ECO:0007669"/>
    <property type="project" value="InterPro"/>
</dbReference>
<dbReference type="AlphaFoldDB" id="T1HTN3"/>
<accession>T1HTN3</accession>
<dbReference type="HOGENOM" id="CLU_1410438_0_0_1"/>
<dbReference type="EMBL" id="ACPB03015411">
    <property type="status" value="NOT_ANNOTATED_CDS"/>
    <property type="molecule type" value="Genomic_DNA"/>
</dbReference>
<dbReference type="PANTHER" id="PTHR46780">
    <property type="entry name" value="PROTEIN EVA-1"/>
    <property type="match status" value="1"/>
</dbReference>
<evidence type="ECO:0000313" key="2">
    <source>
        <dbReference type="EnsemblMetazoa" id="RPRC007403-PA"/>
    </source>
</evidence>
<dbReference type="STRING" id="13249.T1HTN3"/>
<protein>
    <recommendedName>
        <fullName evidence="1">SUEL-type lectin domain-containing protein</fullName>
    </recommendedName>
</protein>
<dbReference type="CDD" id="cd22823">
    <property type="entry name" value="Gal_Rha_Lectin"/>
    <property type="match status" value="1"/>
</dbReference>
<dbReference type="InterPro" id="IPR000922">
    <property type="entry name" value="Lectin_gal-bd_dom"/>
</dbReference>
<dbReference type="Gene3D" id="2.60.120.740">
    <property type="match status" value="2"/>
</dbReference>
<evidence type="ECO:0000313" key="3">
    <source>
        <dbReference type="Proteomes" id="UP000015103"/>
    </source>
</evidence>
<sequence>MGNTRNSNKLDKTELVCDFEEMILSCPDNYHIDVLSAMYGKIDDRYCYQRHKRVDNCEANSLTTLNQVRKKCNRLQYCSLMAHSKMLGNPCKGIRKYLEVTYRCLRSGHLKVVKAFYGRTTKPYCLDETKDIATTCEVSRATFLVQNRCNEWRNCTFTVNSKMIRDDACRSAFKFLEVLYFCERSGMYIKVYK</sequence>
<dbReference type="Proteomes" id="UP000015103">
    <property type="component" value="Unassembled WGS sequence"/>
</dbReference>
<proteinExistence type="predicted"/>
<keyword evidence="3" id="KW-1185">Reference proteome</keyword>
<dbReference type="PROSITE" id="PS50228">
    <property type="entry name" value="SUEL_LECTIN"/>
    <property type="match status" value="2"/>
</dbReference>
<dbReference type="VEuPathDB" id="VectorBase:RPRC007403"/>
<feature type="domain" description="SUEL-type lectin" evidence="1">
    <location>
        <begin position="16"/>
        <end position="105"/>
    </location>
</feature>
<reference evidence="2" key="1">
    <citation type="submission" date="2015-05" db="UniProtKB">
        <authorList>
            <consortium name="EnsemblMetazoa"/>
        </authorList>
    </citation>
    <scope>IDENTIFICATION</scope>
</reference>
<dbReference type="EnsemblMetazoa" id="RPRC007403-RA">
    <property type="protein sequence ID" value="RPRC007403-PA"/>
    <property type="gene ID" value="RPRC007403"/>
</dbReference>
<feature type="domain" description="SUEL-type lectin" evidence="1">
    <location>
        <begin position="101"/>
        <end position="183"/>
    </location>
</feature>
<evidence type="ECO:0000259" key="1">
    <source>
        <dbReference type="PROSITE" id="PS50228"/>
    </source>
</evidence>
<dbReference type="InParanoid" id="T1HTN3"/>